<reference evidence="2 3" key="1">
    <citation type="submission" date="2019-04" db="EMBL/GenBank/DDBJ databases">
        <title>Draft genome of the big-headed turtle Platysternon megacephalum.</title>
        <authorList>
            <person name="Gong S."/>
        </authorList>
    </citation>
    <scope>NUCLEOTIDE SEQUENCE [LARGE SCALE GENOMIC DNA]</scope>
    <source>
        <strain evidence="2">DO16091913</strain>
        <tissue evidence="2">Muscle</tissue>
    </source>
</reference>
<evidence type="ECO:0000313" key="3">
    <source>
        <dbReference type="Proteomes" id="UP000297703"/>
    </source>
</evidence>
<sequence>MDLAKGTCGSCPPRGAQKGAGVLRAQSPAPGKGGGPWRARALPTNHGAETRIPALESPRRGAGRAPAGRLREPGRAVAAPPAAPGAYCPVPGAGAAASSPGSRPGPCAHGAALSRCWLGARSLRQGPGAAPLAGTGGGLARSRWPGTAAVPLTGAGPTSSGIAWAGIA</sequence>
<name>A0A4D9E3Q9_9SAUR</name>
<protein>
    <submittedName>
        <fullName evidence="2">t-SNARE domain-containing protein 1</fullName>
    </submittedName>
</protein>
<organism evidence="2 3">
    <name type="scientific">Platysternon megacephalum</name>
    <name type="common">big-headed turtle</name>
    <dbReference type="NCBI Taxonomy" id="55544"/>
    <lineage>
        <taxon>Eukaryota</taxon>
        <taxon>Metazoa</taxon>
        <taxon>Chordata</taxon>
        <taxon>Craniata</taxon>
        <taxon>Vertebrata</taxon>
        <taxon>Euteleostomi</taxon>
        <taxon>Archelosauria</taxon>
        <taxon>Testudinata</taxon>
        <taxon>Testudines</taxon>
        <taxon>Cryptodira</taxon>
        <taxon>Durocryptodira</taxon>
        <taxon>Testudinoidea</taxon>
        <taxon>Platysternidae</taxon>
        <taxon>Platysternon</taxon>
    </lineage>
</organism>
<dbReference type="EMBL" id="QXTE01000170">
    <property type="protein sequence ID" value="TFK02888.1"/>
    <property type="molecule type" value="Genomic_DNA"/>
</dbReference>
<reference evidence="2 3" key="2">
    <citation type="submission" date="2019-04" db="EMBL/GenBank/DDBJ databases">
        <title>The genome sequence of big-headed turtle.</title>
        <authorList>
            <person name="Gong S."/>
        </authorList>
    </citation>
    <scope>NUCLEOTIDE SEQUENCE [LARGE SCALE GENOMIC DNA]</scope>
    <source>
        <strain evidence="2">DO16091913</strain>
        <tissue evidence="2">Muscle</tissue>
    </source>
</reference>
<gene>
    <name evidence="2" type="ORF">DR999_PMT14613</name>
</gene>
<evidence type="ECO:0000256" key="1">
    <source>
        <dbReference type="SAM" id="MobiDB-lite"/>
    </source>
</evidence>
<comment type="caution">
    <text evidence="2">The sequence shown here is derived from an EMBL/GenBank/DDBJ whole genome shotgun (WGS) entry which is preliminary data.</text>
</comment>
<proteinExistence type="predicted"/>
<dbReference type="Proteomes" id="UP000297703">
    <property type="component" value="Unassembled WGS sequence"/>
</dbReference>
<keyword evidence="3" id="KW-1185">Reference proteome</keyword>
<feature type="region of interest" description="Disordered" evidence="1">
    <location>
        <begin position="1"/>
        <end position="82"/>
    </location>
</feature>
<accession>A0A4D9E3Q9</accession>
<dbReference type="AlphaFoldDB" id="A0A4D9E3Q9"/>
<evidence type="ECO:0000313" key="2">
    <source>
        <dbReference type="EMBL" id="TFK02888.1"/>
    </source>
</evidence>